<dbReference type="Pfam" id="PF02381">
    <property type="entry name" value="MraZ"/>
    <property type="match status" value="1"/>
</dbReference>
<proteinExistence type="inferred from homology"/>
<dbReference type="InterPro" id="IPR007159">
    <property type="entry name" value="SpoVT-AbrB_dom"/>
</dbReference>
<dbReference type="HAMAP" id="MF_01008">
    <property type="entry name" value="MraZ"/>
    <property type="match status" value="1"/>
</dbReference>
<dbReference type="CDD" id="cd16320">
    <property type="entry name" value="MraZ_N"/>
    <property type="match status" value="1"/>
</dbReference>
<dbReference type="GO" id="GO:0000976">
    <property type="term" value="F:transcription cis-regulatory region binding"/>
    <property type="evidence" value="ECO:0007669"/>
    <property type="project" value="TreeGrafter"/>
</dbReference>
<dbReference type="Gene3D" id="3.40.1550.20">
    <property type="entry name" value="Transcriptional regulator MraZ domain"/>
    <property type="match status" value="1"/>
</dbReference>
<dbReference type="PANTHER" id="PTHR34701:SF1">
    <property type="entry name" value="TRANSCRIPTIONAL REGULATOR MRAZ"/>
    <property type="match status" value="1"/>
</dbReference>
<dbReference type="InterPro" id="IPR038619">
    <property type="entry name" value="MraZ_sf"/>
</dbReference>
<comment type="caution">
    <text evidence="8">The sequence shown here is derived from an EMBL/GenBank/DDBJ whole genome shotgun (WGS) entry which is preliminary data.</text>
</comment>
<evidence type="ECO:0000256" key="2">
    <source>
        <dbReference type="ARBA" id="ARBA00022490"/>
    </source>
</evidence>
<evidence type="ECO:0000259" key="7">
    <source>
        <dbReference type="PROSITE" id="PS51740"/>
    </source>
</evidence>
<evidence type="ECO:0000256" key="3">
    <source>
        <dbReference type="ARBA" id="ARBA00022737"/>
    </source>
</evidence>
<dbReference type="SUPFAM" id="SSF89447">
    <property type="entry name" value="AbrB/MazE/MraZ-like"/>
    <property type="match status" value="1"/>
</dbReference>
<dbReference type="InterPro" id="IPR037914">
    <property type="entry name" value="SpoVT-AbrB_sf"/>
</dbReference>
<keyword evidence="6" id="KW-0804">Transcription</keyword>
<dbReference type="PROSITE" id="PS51740">
    <property type="entry name" value="SPOVT_ABRB"/>
    <property type="match status" value="1"/>
</dbReference>
<dbReference type="InterPro" id="IPR003444">
    <property type="entry name" value="MraZ"/>
</dbReference>
<evidence type="ECO:0000256" key="6">
    <source>
        <dbReference type="ARBA" id="ARBA00023163"/>
    </source>
</evidence>
<name>A0A1J5TEK7_9ZZZZ</name>
<keyword evidence="4" id="KW-0805">Transcription regulation</keyword>
<keyword evidence="5" id="KW-0238">DNA-binding</keyword>
<organism evidence="8">
    <name type="scientific">mine drainage metagenome</name>
    <dbReference type="NCBI Taxonomy" id="410659"/>
    <lineage>
        <taxon>unclassified sequences</taxon>
        <taxon>metagenomes</taxon>
        <taxon>ecological metagenomes</taxon>
    </lineage>
</organism>
<dbReference type="InterPro" id="IPR035644">
    <property type="entry name" value="MraZ_C"/>
</dbReference>
<evidence type="ECO:0000256" key="1">
    <source>
        <dbReference type="ARBA" id="ARBA00013860"/>
    </source>
</evidence>
<reference evidence="8" key="1">
    <citation type="submission" date="2016-10" db="EMBL/GenBank/DDBJ databases">
        <title>Sequence of Gallionella enrichment culture.</title>
        <authorList>
            <person name="Poehlein A."/>
            <person name="Muehling M."/>
            <person name="Daniel R."/>
        </authorList>
    </citation>
    <scope>NUCLEOTIDE SEQUENCE</scope>
</reference>
<dbReference type="CDD" id="cd16321">
    <property type="entry name" value="MraZ_C"/>
    <property type="match status" value="1"/>
</dbReference>
<dbReference type="GO" id="GO:0003700">
    <property type="term" value="F:DNA-binding transcription factor activity"/>
    <property type="evidence" value="ECO:0007669"/>
    <property type="project" value="InterPro"/>
</dbReference>
<evidence type="ECO:0000256" key="5">
    <source>
        <dbReference type="ARBA" id="ARBA00023125"/>
    </source>
</evidence>
<evidence type="ECO:0000256" key="4">
    <source>
        <dbReference type="ARBA" id="ARBA00023015"/>
    </source>
</evidence>
<keyword evidence="2" id="KW-0963">Cytoplasm</keyword>
<feature type="domain" description="SpoVT-AbrB" evidence="7">
    <location>
        <begin position="12"/>
        <end position="56"/>
    </location>
</feature>
<dbReference type="InterPro" id="IPR020603">
    <property type="entry name" value="MraZ_dom"/>
</dbReference>
<accession>A0A1J5TEK7</accession>
<dbReference type="GO" id="GO:2000143">
    <property type="term" value="P:negative regulation of DNA-templated transcription initiation"/>
    <property type="evidence" value="ECO:0007669"/>
    <property type="project" value="TreeGrafter"/>
</dbReference>
<dbReference type="InterPro" id="IPR035642">
    <property type="entry name" value="MraZ_N"/>
</dbReference>
<gene>
    <name evidence="8" type="primary">mraZ_2</name>
    <name evidence="8" type="ORF">GALL_08920</name>
</gene>
<keyword evidence="3" id="KW-0677">Repeat</keyword>
<dbReference type="EMBL" id="MLJW01000002">
    <property type="protein sequence ID" value="OIR18555.1"/>
    <property type="molecule type" value="Genomic_DNA"/>
</dbReference>
<dbReference type="PANTHER" id="PTHR34701">
    <property type="entry name" value="TRANSCRIPTIONAL REGULATOR MRAZ"/>
    <property type="match status" value="1"/>
</dbReference>
<dbReference type="AlphaFoldDB" id="A0A1J5TEK7"/>
<evidence type="ECO:0000313" key="8">
    <source>
        <dbReference type="EMBL" id="OIR18555.1"/>
    </source>
</evidence>
<protein>
    <recommendedName>
        <fullName evidence="1">Transcriptional regulator MraZ</fullName>
    </recommendedName>
</protein>
<sequence>MASISRVLYTGSFRHNLDDKGRLTIPSAWRSSHEEADQFLATPNPDGYISVLPPAEVAKLVEKIAAVPMADAEAQAQIANFFAQSQSFTFDKQGRVGLGEGLLQHAGITKEAVLGGSLTKFNIFSPERWEQLRKQPGAANPAGFLSRYQI</sequence>